<dbReference type="EMBL" id="CT868374">
    <property type="protein sequence ID" value="CAK80553.1"/>
    <property type="molecule type" value="Genomic_DNA"/>
</dbReference>
<evidence type="ECO:0000256" key="3">
    <source>
        <dbReference type="PROSITE-ProRule" id="PRU00339"/>
    </source>
</evidence>
<evidence type="ECO:0000256" key="4">
    <source>
        <dbReference type="SAM" id="Coils"/>
    </source>
</evidence>
<dbReference type="PANTHER" id="PTHR44858">
    <property type="entry name" value="TETRATRICOPEPTIDE REPEAT PROTEIN 6"/>
    <property type="match status" value="1"/>
</dbReference>
<dbReference type="Pfam" id="PF13432">
    <property type="entry name" value="TPR_16"/>
    <property type="match status" value="1"/>
</dbReference>
<keyword evidence="7" id="KW-1185">Reference proteome</keyword>
<dbReference type="PANTHER" id="PTHR44858:SF1">
    <property type="entry name" value="UDP-N-ACETYLGLUCOSAMINE--PEPTIDE N-ACETYLGLUCOSAMINYLTRANSFERASE SPINDLY-RELATED"/>
    <property type="match status" value="1"/>
</dbReference>
<organism evidence="6 7">
    <name type="scientific">Paramecium tetraurelia</name>
    <dbReference type="NCBI Taxonomy" id="5888"/>
    <lineage>
        <taxon>Eukaryota</taxon>
        <taxon>Sar</taxon>
        <taxon>Alveolata</taxon>
        <taxon>Ciliophora</taxon>
        <taxon>Intramacronucleata</taxon>
        <taxon>Oligohymenophorea</taxon>
        <taxon>Peniculida</taxon>
        <taxon>Parameciidae</taxon>
        <taxon>Paramecium</taxon>
    </lineage>
</organism>
<evidence type="ECO:0000313" key="7">
    <source>
        <dbReference type="Proteomes" id="UP000000600"/>
    </source>
</evidence>
<feature type="repeat" description="TPR" evidence="3">
    <location>
        <begin position="167"/>
        <end position="200"/>
    </location>
</feature>
<dbReference type="InParanoid" id="A0DBY6"/>
<dbReference type="HOGENOM" id="CLU_296738_0_0_1"/>
<feature type="region of interest" description="Disordered" evidence="5">
    <location>
        <begin position="867"/>
        <end position="1017"/>
    </location>
</feature>
<keyword evidence="2 3" id="KW-0802">TPR repeat</keyword>
<evidence type="ECO:0000256" key="1">
    <source>
        <dbReference type="ARBA" id="ARBA00022737"/>
    </source>
</evidence>
<dbReference type="OrthoDB" id="1658288at2759"/>
<keyword evidence="4" id="KW-0175">Coiled coil</keyword>
<feature type="repeat" description="TPR" evidence="3">
    <location>
        <begin position="379"/>
        <end position="412"/>
    </location>
</feature>
<feature type="compositionally biased region" description="Basic and acidic residues" evidence="5">
    <location>
        <begin position="996"/>
        <end position="1009"/>
    </location>
</feature>
<keyword evidence="1" id="KW-0677">Repeat</keyword>
<dbReference type="KEGG" id="ptm:GSPATT00015430001"/>
<feature type="repeat" description="TPR" evidence="3">
    <location>
        <begin position="265"/>
        <end position="298"/>
    </location>
</feature>
<dbReference type="OMA" id="MENHTAN"/>
<feature type="compositionally biased region" description="Basic and acidic residues" evidence="5">
    <location>
        <begin position="867"/>
        <end position="894"/>
    </location>
</feature>
<dbReference type="PROSITE" id="PS50005">
    <property type="entry name" value="TPR"/>
    <property type="match status" value="4"/>
</dbReference>
<proteinExistence type="predicted"/>
<reference evidence="6 7" key="1">
    <citation type="journal article" date="2006" name="Nature">
        <title>Global trends of whole-genome duplications revealed by the ciliate Paramecium tetraurelia.</title>
        <authorList>
            <consortium name="Genoscope"/>
            <person name="Aury J.-M."/>
            <person name="Jaillon O."/>
            <person name="Duret L."/>
            <person name="Noel B."/>
            <person name="Jubin C."/>
            <person name="Porcel B.M."/>
            <person name="Segurens B."/>
            <person name="Daubin V."/>
            <person name="Anthouard V."/>
            <person name="Aiach N."/>
            <person name="Arnaiz O."/>
            <person name="Billaut A."/>
            <person name="Beisson J."/>
            <person name="Blanc I."/>
            <person name="Bouhouche K."/>
            <person name="Camara F."/>
            <person name="Duharcourt S."/>
            <person name="Guigo R."/>
            <person name="Gogendeau D."/>
            <person name="Katinka M."/>
            <person name="Keller A.-M."/>
            <person name="Kissmehl R."/>
            <person name="Klotz C."/>
            <person name="Koll F."/>
            <person name="Le Moue A."/>
            <person name="Lepere C."/>
            <person name="Malinsky S."/>
            <person name="Nowacki M."/>
            <person name="Nowak J.K."/>
            <person name="Plattner H."/>
            <person name="Poulain J."/>
            <person name="Ruiz F."/>
            <person name="Serrano V."/>
            <person name="Zagulski M."/>
            <person name="Dessen P."/>
            <person name="Betermier M."/>
            <person name="Weissenbach J."/>
            <person name="Scarpelli C."/>
            <person name="Schachter V."/>
            <person name="Sperling L."/>
            <person name="Meyer E."/>
            <person name="Cohen J."/>
            <person name="Wincker P."/>
        </authorList>
    </citation>
    <scope>NUCLEOTIDE SEQUENCE [LARGE SCALE GENOMIC DNA]</scope>
    <source>
        <strain evidence="6 7">Stock d4-2</strain>
    </source>
</reference>
<feature type="repeat" description="TPR" evidence="3">
    <location>
        <begin position="299"/>
        <end position="332"/>
    </location>
</feature>
<feature type="coiled-coil region" evidence="4">
    <location>
        <begin position="134"/>
        <end position="161"/>
    </location>
</feature>
<evidence type="ECO:0000256" key="5">
    <source>
        <dbReference type="SAM" id="MobiDB-lite"/>
    </source>
</evidence>
<dbReference type="InterPro" id="IPR019734">
    <property type="entry name" value="TPR_rpt"/>
</dbReference>
<dbReference type="GeneID" id="5033735"/>
<dbReference type="Pfam" id="PF14559">
    <property type="entry name" value="TPR_19"/>
    <property type="match status" value="1"/>
</dbReference>
<feature type="compositionally biased region" description="Low complexity" evidence="5">
    <location>
        <begin position="961"/>
        <end position="974"/>
    </location>
</feature>
<name>A0DBY6_PARTE</name>
<feature type="compositionally biased region" description="Low complexity" evidence="5">
    <location>
        <begin position="895"/>
        <end position="911"/>
    </location>
</feature>
<dbReference type="Proteomes" id="UP000000600">
    <property type="component" value="Unassembled WGS sequence"/>
</dbReference>
<dbReference type="SUPFAM" id="SSF48452">
    <property type="entry name" value="TPR-like"/>
    <property type="match status" value="2"/>
</dbReference>
<dbReference type="AlphaFoldDB" id="A0DBY6"/>
<dbReference type="InterPro" id="IPR050498">
    <property type="entry name" value="Ycf3"/>
</dbReference>
<dbReference type="RefSeq" id="XP_001447950.1">
    <property type="nucleotide sequence ID" value="XM_001447913.2"/>
</dbReference>
<evidence type="ECO:0000313" key="6">
    <source>
        <dbReference type="EMBL" id="CAK80553.1"/>
    </source>
</evidence>
<feature type="coiled-coil region" evidence="4">
    <location>
        <begin position="498"/>
        <end position="578"/>
    </location>
</feature>
<accession>A0DBY6</accession>
<dbReference type="SMART" id="SM00028">
    <property type="entry name" value="TPR"/>
    <property type="match status" value="7"/>
</dbReference>
<protein>
    <submittedName>
        <fullName evidence="6">Uncharacterized protein</fullName>
    </submittedName>
</protein>
<evidence type="ECO:0000256" key="2">
    <source>
        <dbReference type="ARBA" id="ARBA00022803"/>
    </source>
</evidence>
<dbReference type="InterPro" id="IPR011990">
    <property type="entry name" value="TPR-like_helical_dom_sf"/>
</dbReference>
<sequence length="1017" mass="116459">MGDEEEDPILKAIYDAMDAKDFKKAIELATEEAKKADGDEFLFRKLIGKSLLDDYFIKLETQKDSQLSNQARDELLKSWTLQQEENEETLLFLADSELVLGMYEESKSHYLQLSTLLQGGSKEQATLSACYAGLAECEMKMNKFEDAIKQYQNVIDRKDKNENQDFGQIYKNRAICFYNLGDYKGAETDIKKALVINPKQARLYALQVSIFESQNKYKEAETFLNSGIHKDCKDDPIILEAKGKIFLHQQKYAQAEEIFKQMKGVEAQLGLAQSCLKQKKYPQAIELYEAILKDHPKNLSALNNLGICYLENQKLDQAKDMFQKVIEQNHDDMIAMSNLSDIEFKLAQQNKDGKQEAHIQETIRLSEIVTKSPDPFERAVAFNRLGACYQMQKKYKEAEDAFIKSIAAEPKFVLAWANKAQVELMLDKPGESLASLKKSEELLKDDFSKKNLSDANINFIQAGLKKIVSLQENFGKAADEIKAKMDAMLKRPNVLAGHKNITKEYEELEKQRIEMLKKQYEKIQTNQGKSEGEDKDYELLQQQIEQLKKKIENQSKEIDEIEKKQKEQAKRTAALEQRVDKMRDTLRASGVYEQGKIKAWMNENRHKEEGKYAKAFYWTLLNYIDSYRAASTGILQTNVEHAEIDSKVSTGVTLAKKALEVGSSLCESLPLVGSIFKVIDGAIDYCYSEYKQKKFEDKVNSINKIIMENHTANTQEDLSQVITKAAIEIAKKKSTAKVFIQIQFELDNPKPPGTIDKITGFFTDKINRIREYALGKQIELYDSVGGGEALKDVILCLAHLQKNFADVIKKSETILLDVQIEQIVTEKIQALLKDMKEVPQKDLKTELEEMEADWEVPHQTAEQIKFQQEEQARKDQLKKEAELKKQQEIEEQQKKLQQQQAAEQQASQQPAPQQPPPQQPAPQQPPPQQPPTQQPPPQQPPPQQPPTQQPPTQQPPPQQPPQQHQTQQPPQQNNHVHEEEENVQVQKQNRPIEVGNQDKQEKKQPEQSRESSCCIIY</sequence>
<dbReference type="Gene3D" id="1.25.40.10">
    <property type="entry name" value="Tetratricopeptide repeat domain"/>
    <property type="match status" value="2"/>
</dbReference>
<feature type="compositionally biased region" description="Pro residues" evidence="5">
    <location>
        <begin position="912"/>
        <end position="960"/>
    </location>
</feature>
<gene>
    <name evidence="6" type="ORF">GSPATT00015430001</name>
</gene>